<reference evidence="12" key="1">
    <citation type="submission" date="2025-08" db="UniProtKB">
        <authorList>
            <consortium name="Ensembl"/>
        </authorList>
    </citation>
    <scope>IDENTIFICATION</scope>
</reference>
<dbReference type="PANTHER" id="PTHR14340">
    <property type="entry name" value="MICROFIBRIL-ASSOCIATED GLYCOPROTEIN 3"/>
    <property type="match status" value="1"/>
</dbReference>
<protein>
    <recommendedName>
        <fullName evidence="7">Microfibril-associated glycoprotein 3</fullName>
    </recommendedName>
</protein>
<evidence type="ECO:0000313" key="13">
    <source>
        <dbReference type="Proteomes" id="UP000261640"/>
    </source>
</evidence>
<keyword evidence="3 9" id="KW-0472">Membrane</keyword>
<evidence type="ECO:0000256" key="3">
    <source>
        <dbReference type="ARBA" id="ARBA00023136"/>
    </source>
</evidence>
<feature type="region of interest" description="Disordered" evidence="8">
    <location>
        <begin position="306"/>
        <end position="334"/>
    </location>
</feature>
<organism evidence="12 13">
    <name type="scientific">Mastacembelus armatus</name>
    <name type="common">zig-zag eel</name>
    <dbReference type="NCBI Taxonomy" id="205130"/>
    <lineage>
        <taxon>Eukaryota</taxon>
        <taxon>Metazoa</taxon>
        <taxon>Chordata</taxon>
        <taxon>Craniata</taxon>
        <taxon>Vertebrata</taxon>
        <taxon>Euteleostomi</taxon>
        <taxon>Actinopterygii</taxon>
        <taxon>Neopterygii</taxon>
        <taxon>Teleostei</taxon>
        <taxon>Neoteleostei</taxon>
        <taxon>Acanthomorphata</taxon>
        <taxon>Anabantaria</taxon>
        <taxon>Synbranchiformes</taxon>
        <taxon>Mastacembelidae</taxon>
        <taxon>Mastacembelus</taxon>
    </lineage>
</organism>
<feature type="chain" id="PRO_5030081721" description="Microfibril-associated glycoprotein 3" evidence="10">
    <location>
        <begin position="31"/>
        <end position="334"/>
    </location>
</feature>
<name>A0A3Q3N7S0_9TELE</name>
<evidence type="ECO:0000313" key="12">
    <source>
        <dbReference type="Ensembl" id="ENSMAMP00000032447.2"/>
    </source>
</evidence>
<dbReference type="Proteomes" id="UP000261640">
    <property type="component" value="Unplaced"/>
</dbReference>
<keyword evidence="13" id="KW-1185">Reference proteome</keyword>
<keyword evidence="2" id="KW-1003">Cell membrane</keyword>
<accession>A0A3Q3N7S0</accession>
<keyword evidence="9" id="KW-1133">Transmembrane helix</keyword>
<evidence type="ECO:0000256" key="5">
    <source>
        <dbReference type="ARBA" id="ARBA00023319"/>
    </source>
</evidence>
<dbReference type="InterPro" id="IPR003598">
    <property type="entry name" value="Ig_sub2"/>
</dbReference>
<dbReference type="InterPro" id="IPR013783">
    <property type="entry name" value="Ig-like_fold"/>
</dbReference>
<dbReference type="InterPro" id="IPR007110">
    <property type="entry name" value="Ig-like_dom"/>
</dbReference>
<feature type="compositionally biased region" description="Polar residues" evidence="8">
    <location>
        <begin position="318"/>
        <end position="334"/>
    </location>
</feature>
<dbReference type="Gene3D" id="2.60.40.10">
    <property type="entry name" value="Immunoglobulins"/>
    <property type="match status" value="1"/>
</dbReference>
<dbReference type="InParanoid" id="A0A3Q3N7S0"/>
<keyword evidence="4" id="KW-0325">Glycoprotein</keyword>
<evidence type="ECO:0000256" key="10">
    <source>
        <dbReference type="SAM" id="SignalP"/>
    </source>
</evidence>
<proteinExistence type="predicted"/>
<evidence type="ECO:0000259" key="11">
    <source>
        <dbReference type="PROSITE" id="PS50835"/>
    </source>
</evidence>
<dbReference type="SMART" id="SM00408">
    <property type="entry name" value="IGc2"/>
    <property type="match status" value="1"/>
</dbReference>
<sequence>SQQQVGITGSVHPHLLPLLLLLLLSGQTAAGAQNASEAKAASSFSRDIVVKEGSSTVIECNVTGGHDHIRWYNSKGPLLDEGADGKWQIQENGTLNITVVSFEDRGRYTCVATSDSGMTKNYTVTLRVAYTESGLGLYFVIVCLVAFTITMILNATRVCMVSSHLKKTERAINEFFRTEGTEKLQKAFEVAKRIPIVTSAKTLELAKVTQFKTMEFARHMEELARSVPLPPLILNCRGLVEETVESVNPGPDPAKSGNRQAIGPACSNKNGAEEEACQLLLSGERRGNAAGGADIQVSVHTVSEKVACEDEEPEKSLGTLTPGSPTSVSYETDV</sequence>
<keyword evidence="10" id="KW-0732">Signal</keyword>
<evidence type="ECO:0000256" key="8">
    <source>
        <dbReference type="SAM" id="MobiDB-lite"/>
    </source>
</evidence>
<dbReference type="PROSITE" id="PS50835">
    <property type="entry name" value="IG_LIKE"/>
    <property type="match status" value="1"/>
</dbReference>
<dbReference type="CDD" id="cd00096">
    <property type="entry name" value="Ig"/>
    <property type="match status" value="1"/>
</dbReference>
<keyword evidence="9" id="KW-0812">Transmembrane</keyword>
<feature type="region of interest" description="Disordered" evidence="8">
    <location>
        <begin position="245"/>
        <end position="268"/>
    </location>
</feature>
<dbReference type="AlphaFoldDB" id="A0A3Q3N7S0"/>
<evidence type="ECO:0000256" key="1">
    <source>
        <dbReference type="ARBA" id="ARBA00004251"/>
    </source>
</evidence>
<dbReference type="PANTHER" id="PTHR14340:SF4">
    <property type="entry name" value="MICROFIBRIL-ASSOCIATED GLYCOPROTEIN 3"/>
    <property type="match status" value="1"/>
</dbReference>
<dbReference type="SUPFAM" id="SSF48726">
    <property type="entry name" value="Immunoglobulin"/>
    <property type="match status" value="1"/>
</dbReference>
<evidence type="ECO:0000256" key="4">
    <source>
        <dbReference type="ARBA" id="ARBA00023180"/>
    </source>
</evidence>
<comment type="function">
    <text evidence="6">Component of the elastin-associated microfibrils.</text>
</comment>
<dbReference type="InterPro" id="IPR036179">
    <property type="entry name" value="Ig-like_dom_sf"/>
</dbReference>
<evidence type="ECO:0000256" key="9">
    <source>
        <dbReference type="SAM" id="Phobius"/>
    </source>
</evidence>
<comment type="subcellular location">
    <subcellularLocation>
        <location evidence="1">Cell membrane</location>
        <topology evidence="1">Single-pass type I membrane protein</topology>
    </subcellularLocation>
</comment>
<reference evidence="12" key="2">
    <citation type="submission" date="2025-09" db="UniProtKB">
        <authorList>
            <consortium name="Ensembl"/>
        </authorList>
    </citation>
    <scope>IDENTIFICATION</scope>
</reference>
<evidence type="ECO:0000256" key="7">
    <source>
        <dbReference type="ARBA" id="ARBA00049731"/>
    </source>
</evidence>
<dbReference type="InterPro" id="IPR003599">
    <property type="entry name" value="Ig_sub"/>
</dbReference>
<keyword evidence="5" id="KW-0393">Immunoglobulin domain</keyword>
<dbReference type="Ensembl" id="ENSMAMT00000033294.2">
    <property type="protein sequence ID" value="ENSMAMP00000032447.2"/>
    <property type="gene ID" value="ENSMAMG00000021827.2"/>
</dbReference>
<feature type="signal peptide" evidence="10">
    <location>
        <begin position="1"/>
        <end position="30"/>
    </location>
</feature>
<feature type="domain" description="Ig-like" evidence="11">
    <location>
        <begin position="17"/>
        <end position="125"/>
    </location>
</feature>
<dbReference type="GO" id="GO:0005886">
    <property type="term" value="C:plasma membrane"/>
    <property type="evidence" value="ECO:0007669"/>
    <property type="project" value="UniProtKB-SubCell"/>
</dbReference>
<dbReference type="Pfam" id="PF07679">
    <property type="entry name" value="I-set"/>
    <property type="match status" value="1"/>
</dbReference>
<dbReference type="SMART" id="SM00409">
    <property type="entry name" value="IG"/>
    <property type="match status" value="1"/>
</dbReference>
<evidence type="ECO:0000256" key="6">
    <source>
        <dbReference type="ARBA" id="ARBA00049640"/>
    </source>
</evidence>
<dbReference type="InterPro" id="IPR013098">
    <property type="entry name" value="Ig_I-set"/>
</dbReference>
<feature type="transmembrane region" description="Helical" evidence="9">
    <location>
        <begin position="135"/>
        <end position="156"/>
    </location>
</feature>
<evidence type="ECO:0000256" key="2">
    <source>
        <dbReference type="ARBA" id="ARBA00022475"/>
    </source>
</evidence>
<dbReference type="GeneTree" id="ENSGT00390000011576"/>